<evidence type="ECO:0000313" key="3">
    <source>
        <dbReference type="Proteomes" id="UP000298616"/>
    </source>
</evidence>
<gene>
    <name evidence="2" type="ORF">DCC35_10805</name>
</gene>
<dbReference type="InterPro" id="IPR029062">
    <property type="entry name" value="Class_I_gatase-like"/>
</dbReference>
<dbReference type="KEGG" id="fpf:DCC35_10805"/>
<dbReference type="RefSeq" id="WP_137090786.1">
    <property type="nucleotide sequence ID" value="NZ_CP028923.1"/>
</dbReference>
<evidence type="ECO:0000313" key="2">
    <source>
        <dbReference type="EMBL" id="QCK15202.1"/>
    </source>
</evidence>
<dbReference type="EMBL" id="CP028923">
    <property type="protein sequence ID" value="QCK15202.1"/>
    <property type="molecule type" value="Genomic_DNA"/>
</dbReference>
<feature type="domain" description="Glutamine amidotransferase" evidence="1">
    <location>
        <begin position="31"/>
        <end position="194"/>
    </location>
</feature>
<sequence>MKPFLILQLRVIDEAADQEFEAILKYGGLERNEVVRIRMEKESFNDLNACDFAGIIVGGGPSNVSDEADKKPDFQKRFENELEKLYATIIENDLPFFGTCYGLGSMVKYAGGKVSKEKYSEPVGYTKIYLNDEGRGDPLFTGLPDSFIGFCGHKEACQTIPAGAVLLGSSDSSPVQIIRMKQNIYALQFHCELDGPGMAKRIVYYKNHGYFDPEESKQMITKYQKVKTEIPHKILKRFVERYCNL</sequence>
<keyword evidence="2" id="KW-0315">Glutamine amidotransferase</keyword>
<dbReference type="AlphaFoldDB" id="A0A4D7JR14"/>
<organism evidence="2 3">
    <name type="scientific">Mangrovivirga cuniculi</name>
    <dbReference type="NCBI Taxonomy" id="2715131"/>
    <lineage>
        <taxon>Bacteria</taxon>
        <taxon>Pseudomonadati</taxon>
        <taxon>Bacteroidota</taxon>
        <taxon>Cytophagia</taxon>
        <taxon>Cytophagales</taxon>
        <taxon>Mangrovivirgaceae</taxon>
        <taxon>Mangrovivirga</taxon>
    </lineage>
</organism>
<dbReference type="OrthoDB" id="639921at2"/>
<dbReference type="NCBIfam" id="NF005743">
    <property type="entry name" value="PRK07567.1"/>
    <property type="match status" value="1"/>
</dbReference>
<dbReference type="CDD" id="cd01741">
    <property type="entry name" value="GATase1_1"/>
    <property type="match status" value="1"/>
</dbReference>
<dbReference type="SUPFAM" id="SSF52317">
    <property type="entry name" value="Class I glutamine amidotransferase-like"/>
    <property type="match status" value="1"/>
</dbReference>
<dbReference type="PANTHER" id="PTHR42695:SF5">
    <property type="entry name" value="GLUTAMINE AMIDOTRANSFERASE YLR126C-RELATED"/>
    <property type="match status" value="1"/>
</dbReference>
<accession>A0A4D7JR14</accession>
<dbReference type="GO" id="GO:0016740">
    <property type="term" value="F:transferase activity"/>
    <property type="evidence" value="ECO:0007669"/>
    <property type="project" value="UniProtKB-KW"/>
</dbReference>
<proteinExistence type="predicted"/>
<protein>
    <submittedName>
        <fullName evidence="2">Glutamine amidotransferase</fullName>
    </submittedName>
</protein>
<dbReference type="Proteomes" id="UP000298616">
    <property type="component" value="Chromosome"/>
</dbReference>
<dbReference type="Pfam" id="PF00117">
    <property type="entry name" value="GATase"/>
    <property type="match status" value="1"/>
</dbReference>
<keyword evidence="3" id="KW-1185">Reference proteome</keyword>
<keyword evidence="2" id="KW-0808">Transferase</keyword>
<dbReference type="InterPro" id="IPR017926">
    <property type="entry name" value="GATASE"/>
</dbReference>
<name>A0A4D7JR14_9BACT</name>
<reference evidence="2 3" key="1">
    <citation type="submission" date="2018-04" db="EMBL/GenBank/DDBJ databases">
        <title>Complete genome uncultured novel isolate.</title>
        <authorList>
            <person name="Merlino G."/>
        </authorList>
    </citation>
    <scope>NUCLEOTIDE SEQUENCE [LARGE SCALE GENOMIC DNA]</scope>
    <source>
        <strain evidence="3">R1DC9</strain>
    </source>
</reference>
<dbReference type="InterPro" id="IPR044992">
    <property type="entry name" value="ChyE-like"/>
</dbReference>
<evidence type="ECO:0000259" key="1">
    <source>
        <dbReference type="Pfam" id="PF00117"/>
    </source>
</evidence>
<dbReference type="PANTHER" id="PTHR42695">
    <property type="entry name" value="GLUTAMINE AMIDOTRANSFERASE YLR126C-RELATED"/>
    <property type="match status" value="1"/>
</dbReference>
<dbReference type="GO" id="GO:0005829">
    <property type="term" value="C:cytosol"/>
    <property type="evidence" value="ECO:0007669"/>
    <property type="project" value="TreeGrafter"/>
</dbReference>
<dbReference type="PROSITE" id="PS51273">
    <property type="entry name" value="GATASE_TYPE_1"/>
    <property type="match status" value="1"/>
</dbReference>
<dbReference type="Gene3D" id="3.40.50.880">
    <property type="match status" value="1"/>
</dbReference>